<evidence type="ECO:0000313" key="3">
    <source>
        <dbReference type="Proteomes" id="UP000019478"/>
    </source>
</evidence>
<keyword evidence="1" id="KW-0472">Membrane</keyword>
<evidence type="ECO:0000313" key="2">
    <source>
        <dbReference type="EMBL" id="EXJ87304.1"/>
    </source>
</evidence>
<keyword evidence="1" id="KW-0812">Transmembrane</keyword>
<dbReference type="EMBL" id="AMGY01000003">
    <property type="protein sequence ID" value="EXJ87304.1"/>
    <property type="molecule type" value="Genomic_DNA"/>
</dbReference>
<evidence type="ECO:0000256" key="1">
    <source>
        <dbReference type="SAM" id="Phobius"/>
    </source>
</evidence>
<protein>
    <submittedName>
        <fullName evidence="2">Uncharacterized protein</fullName>
    </submittedName>
</protein>
<dbReference type="OrthoDB" id="4113403at2759"/>
<feature type="transmembrane region" description="Helical" evidence="1">
    <location>
        <begin position="80"/>
        <end position="98"/>
    </location>
</feature>
<keyword evidence="1" id="KW-1133">Transmembrane helix</keyword>
<name>W9YYD1_9EURO</name>
<reference evidence="2 3" key="1">
    <citation type="submission" date="2013-03" db="EMBL/GenBank/DDBJ databases">
        <title>The Genome Sequence of Capronia epimyces CBS 606.96.</title>
        <authorList>
            <consortium name="The Broad Institute Genomics Platform"/>
            <person name="Cuomo C."/>
            <person name="de Hoog S."/>
            <person name="Gorbushina A."/>
            <person name="Walker B."/>
            <person name="Young S.K."/>
            <person name="Zeng Q."/>
            <person name="Gargeya S."/>
            <person name="Fitzgerald M."/>
            <person name="Haas B."/>
            <person name="Abouelleil A."/>
            <person name="Allen A.W."/>
            <person name="Alvarado L."/>
            <person name="Arachchi H.M."/>
            <person name="Berlin A.M."/>
            <person name="Chapman S.B."/>
            <person name="Gainer-Dewar J."/>
            <person name="Goldberg J."/>
            <person name="Griggs A."/>
            <person name="Gujja S."/>
            <person name="Hansen M."/>
            <person name="Howarth C."/>
            <person name="Imamovic A."/>
            <person name="Ireland A."/>
            <person name="Larimer J."/>
            <person name="McCowan C."/>
            <person name="Murphy C."/>
            <person name="Pearson M."/>
            <person name="Poon T.W."/>
            <person name="Priest M."/>
            <person name="Roberts A."/>
            <person name="Saif S."/>
            <person name="Shea T."/>
            <person name="Sisk P."/>
            <person name="Sykes S."/>
            <person name="Wortman J."/>
            <person name="Nusbaum C."/>
            <person name="Birren B."/>
        </authorList>
    </citation>
    <scope>NUCLEOTIDE SEQUENCE [LARGE SCALE GENOMIC DNA]</scope>
    <source>
        <strain evidence="2 3">CBS 606.96</strain>
    </source>
</reference>
<sequence>MHLLNQLAAPPSLDRVLRPLLLINNVVAMSLSFAAGGALFIVLGVFFAVSIVFNILVVLLTVGQRQLRLNTAGDPQCPSLIILAIETLGVMAFLVLYVCTTINAAAGGRYYYDEPSVMMLSYASIGALVAM</sequence>
<dbReference type="RefSeq" id="XP_007732583.1">
    <property type="nucleotide sequence ID" value="XM_007734393.1"/>
</dbReference>
<comment type="caution">
    <text evidence="2">The sequence shown here is derived from an EMBL/GenBank/DDBJ whole genome shotgun (WGS) entry which is preliminary data.</text>
</comment>
<dbReference type="Proteomes" id="UP000019478">
    <property type="component" value="Unassembled WGS sequence"/>
</dbReference>
<gene>
    <name evidence="2" type="ORF">A1O3_04263</name>
</gene>
<proteinExistence type="predicted"/>
<feature type="transmembrane region" description="Helical" evidence="1">
    <location>
        <begin position="26"/>
        <end position="59"/>
    </location>
</feature>
<dbReference type="HOGENOM" id="CLU_129963_0_0_1"/>
<keyword evidence="3" id="KW-1185">Reference proteome</keyword>
<dbReference type="AlphaFoldDB" id="W9YYD1"/>
<dbReference type="GeneID" id="19168383"/>
<accession>W9YYD1</accession>
<organism evidence="2 3">
    <name type="scientific">Capronia epimyces CBS 606.96</name>
    <dbReference type="NCBI Taxonomy" id="1182542"/>
    <lineage>
        <taxon>Eukaryota</taxon>
        <taxon>Fungi</taxon>
        <taxon>Dikarya</taxon>
        <taxon>Ascomycota</taxon>
        <taxon>Pezizomycotina</taxon>
        <taxon>Eurotiomycetes</taxon>
        <taxon>Chaetothyriomycetidae</taxon>
        <taxon>Chaetothyriales</taxon>
        <taxon>Herpotrichiellaceae</taxon>
        <taxon>Capronia</taxon>
    </lineage>
</organism>